<keyword evidence="2" id="KW-0328">Glycosyltransferase</keyword>
<dbReference type="PANTHER" id="PTHR43179">
    <property type="entry name" value="RHAMNOSYLTRANSFERASE WBBL"/>
    <property type="match status" value="1"/>
</dbReference>
<dbReference type="Pfam" id="PF00535">
    <property type="entry name" value="Glycos_transf_2"/>
    <property type="match status" value="1"/>
</dbReference>
<dbReference type="InterPro" id="IPR001173">
    <property type="entry name" value="Glyco_trans_2-like"/>
</dbReference>
<dbReference type="SUPFAM" id="SSF53448">
    <property type="entry name" value="Nucleotide-diphospho-sugar transferases"/>
    <property type="match status" value="1"/>
</dbReference>
<dbReference type="AlphaFoldDB" id="A0A0G1CYI2"/>
<evidence type="ECO:0000256" key="2">
    <source>
        <dbReference type="ARBA" id="ARBA00022676"/>
    </source>
</evidence>
<gene>
    <name evidence="5" type="ORF">UV66_C0003G0020</name>
</gene>
<evidence type="ECO:0000313" key="5">
    <source>
        <dbReference type="EMBL" id="KKS90507.1"/>
    </source>
</evidence>
<evidence type="ECO:0000256" key="3">
    <source>
        <dbReference type="ARBA" id="ARBA00022679"/>
    </source>
</evidence>
<reference evidence="5 6" key="1">
    <citation type="journal article" date="2015" name="Nature">
        <title>rRNA introns, odd ribosomes, and small enigmatic genomes across a large radiation of phyla.</title>
        <authorList>
            <person name="Brown C.T."/>
            <person name="Hug L.A."/>
            <person name="Thomas B.C."/>
            <person name="Sharon I."/>
            <person name="Castelle C.J."/>
            <person name="Singh A."/>
            <person name="Wilkins M.J."/>
            <person name="Williams K.H."/>
            <person name="Banfield J.F."/>
        </authorList>
    </citation>
    <scope>NUCLEOTIDE SEQUENCE [LARGE SCALE GENOMIC DNA]</scope>
</reference>
<dbReference type="GO" id="GO:0016757">
    <property type="term" value="F:glycosyltransferase activity"/>
    <property type="evidence" value="ECO:0007669"/>
    <property type="project" value="UniProtKB-KW"/>
</dbReference>
<accession>A0A0G1CYI2</accession>
<protein>
    <submittedName>
        <fullName evidence="5">Glycosyl transferase, family 2</fullName>
    </submittedName>
</protein>
<dbReference type="Proteomes" id="UP000034669">
    <property type="component" value="Unassembled WGS sequence"/>
</dbReference>
<proteinExistence type="inferred from homology"/>
<feature type="domain" description="Glycosyltransferase 2-like" evidence="4">
    <location>
        <begin position="5"/>
        <end position="165"/>
    </location>
</feature>
<dbReference type="EMBL" id="LCFI01000003">
    <property type="protein sequence ID" value="KKS90507.1"/>
    <property type="molecule type" value="Genomic_DNA"/>
</dbReference>
<dbReference type="PANTHER" id="PTHR43179:SF12">
    <property type="entry name" value="GALACTOFURANOSYLTRANSFERASE GLFT2"/>
    <property type="match status" value="1"/>
</dbReference>
<sequence length="299" mass="33396">MNRVSIIIPNWNGKSLLEKNLPGVIATAKDAEIIVVDDGSTDGSVGYLKAKFPNVTVVEKKRHEGFASTVNAGIAAAIGDIVVLLNTDVEPEENFLQPLVSHFAGDKVFAVGCMDKSKEGESVVLRGRGLAKWQRGFFIHERGEVDKSDTAWVSGGSGAFRKSMWQELGGMDPLFNPFYWEDIDISYRARKAGYTLVFEPKSIVKHLHEEGKIKQSFSKTRVKVIAYRNQFMFIWKNISDISFLLSHAVWTPLRLIQAMLTGDPWMLLGYTGALLRFPNVIASRIHASVHWKKSDAELL</sequence>
<keyword evidence="3 5" id="KW-0808">Transferase</keyword>
<evidence type="ECO:0000313" key="6">
    <source>
        <dbReference type="Proteomes" id="UP000034669"/>
    </source>
</evidence>
<dbReference type="Gene3D" id="3.90.550.10">
    <property type="entry name" value="Spore Coat Polysaccharide Biosynthesis Protein SpsA, Chain A"/>
    <property type="match status" value="1"/>
</dbReference>
<organism evidence="5 6">
    <name type="scientific">Candidatus Woesebacteria bacterium GW2011_GWA1_43_12</name>
    <dbReference type="NCBI Taxonomy" id="1618557"/>
    <lineage>
        <taxon>Bacteria</taxon>
        <taxon>Candidatus Woeseibacteriota</taxon>
    </lineage>
</organism>
<dbReference type="InterPro" id="IPR029044">
    <property type="entry name" value="Nucleotide-diphossugar_trans"/>
</dbReference>
<name>A0A0G1CYI2_9BACT</name>
<evidence type="ECO:0000256" key="1">
    <source>
        <dbReference type="ARBA" id="ARBA00006739"/>
    </source>
</evidence>
<comment type="caution">
    <text evidence="5">The sequence shown here is derived from an EMBL/GenBank/DDBJ whole genome shotgun (WGS) entry which is preliminary data.</text>
</comment>
<evidence type="ECO:0000259" key="4">
    <source>
        <dbReference type="Pfam" id="PF00535"/>
    </source>
</evidence>
<dbReference type="CDD" id="cd04186">
    <property type="entry name" value="GT_2_like_c"/>
    <property type="match status" value="1"/>
</dbReference>
<comment type="similarity">
    <text evidence="1">Belongs to the glycosyltransferase 2 family.</text>
</comment>